<sequence>MAKEISIEEMLKKLESDVKLAENFDDPNGRIDIASMNRQMDNTNAILDILESKFDTINANLDAMLSAIESQQAIKEEPEEETKE</sequence>
<proteinExistence type="predicted"/>
<dbReference type="AlphaFoldDB" id="A0A1Y1V7B9"/>
<gene>
    <name evidence="1" type="ORF">BCR36DRAFT_233878</name>
</gene>
<keyword evidence="2" id="KW-1185">Reference proteome</keyword>
<organism evidence="1 2">
    <name type="scientific">Piromyces finnis</name>
    <dbReference type="NCBI Taxonomy" id="1754191"/>
    <lineage>
        <taxon>Eukaryota</taxon>
        <taxon>Fungi</taxon>
        <taxon>Fungi incertae sedis</taxon>
        <taxon>Chytridiomycota</taxon>
        <taxon>Chytridiomycota incertae sedis</taxon>
        <taxon>Neocallimastigomycetes</taxon>
        <taxon>Neocallimastigales</taxon>
        <taxon>Neocallimastigaceae</taxon>
        <taxon>Piromyces</taxon>
    </lineage>
</organism>
<reference evidence="1 2" key="1">
    <citation type="submission" date="2016-08" db="EMBL/GenBank/DDBJ databases">
        <title>Genomes of anaerobic fungi encode conserved fungal cellulosomes for biomass hydrolysis.</title>
        <authorList>
            <consortium name="DOE Joint Genome Institute"/>
            <person name="Haitjema C.H."/>
            <person name="Gilmore S.P."/>
            <person name="Henske J.K."/>
            <person name="Solomon K.V."/>
            <person name="De Groot R."/>
            <person name="Kuo A."/>
            <person name="Mondo S.J."/>
            <person name="Salamov A.A."/>
            <person name="Labutti K."/>
            <person name="Zhao Z."/>
            <person name="Chiniquy J."/>
            <person name="Barry K."/>
            <person name="Brewer H.M."/>
            <person name="Purvine S.O."/>
            <person name="Wright A.T."/>
            <person name="Boxma B."/>
            <person name="Van Alen T."/>
            <person name="Hackstein J.H."/>
            <person name="Baker S.E."/>
            <person name="Grigoriev I.V."/>
            <person name="O'Malley M.A."/>
        </authorList>
    </citation>
    <scope>NUCLEOTIDE SEQUENCE [LARGE SCALE GENOMIC DNA]</scope>
    <source>
        <strain evidence="2">finn</strain>
    </source>
</reference>
<evidence type="ECO:0000313" key="2">
    <source>
        <dbReference type="Proteomes" id="UP000193719"/>
    </source>
</evidence>
<reference evidence="1 2" key="2">
    <citation type="submission" date="2016-08" db="EMBL/GenBank/DDBJ databases">
        <title>Pervasive Adenine N6-methylation of Active Genes in Fungi.</title>
        <authorList>
            <consortium name="DOE Joint Genome Institute"/>
            <person name="Mondo S.J."/>
            <person name="Dannebaum R.O."/>
            <person name="Kuo R.C."/>
            <person name="Labutti K."/>
            <person name="Haridas S."/>
            <person name="Kuo A."/>
            <person name="Salamov A."/>
            <person name="Ahrendt S.R."/>
            <person name="Lipzen A."/>
            <person name="Sullivan W."/>
            <person name="Andreopoulos W.B."/>
            <person name="Clum A."/>
            <person name="Lindquist E."/>
            <person name="Daum C."/>
            <person name="Ramamoorthy G.K."/>
            <person name="Gryganskyi A."/>
            <person name="Culley D."/>
            <person name="Magnuson J.K."/>
            <person name="James T.Y."/>
            <person name="O'Malley M.A."/>
            <person name="Stajich J.E."/>
            <person name="Spatafora J.W."/>
            <person name="Visel A."/>
            <person name="Grigoriev I.V."/>
        </authorList>
    </citation>
    <scope>NUCLEOTIDE SEQUENCE [LARGE SCALE GENOMIC DNA]</scope>
    <source>
        <strain evidence="2">finn</strain>
    </source>
</reference>
<dbReference type="Proteomes" id="UP000193719">
    <property type="component" value="Unassembled WGS sequence"/>
</dbReference>
<dbReference type="EMBL" id="MCFH01000025">
    <property type="protein sequence ID" value="ORX48920.1"/>
    <property type="molecule type" value="Genomic_DNA"/>
</dbReference>
<accession>A0A1Y1V7B9</accession>
<protein>
    <submittedName>
        <fullName evidence="1">Uncharacterized protein</fullName>
    </submittedName>
</protein>
<name>A0A1Y1V7B9_9FUNG</name>
<comment type="caution">
    <text evidence="1">The sequence shown here is derived from an EMBL/GenBank/DDBJ whole genome shotgun (WGS) entry which is preliminary data.</text>
</comment>
<dbReference type="OrthoDB" id="2128785at2759"/>
<feature type="non-terminal residue" evidence="1">
    <location>
        <position position="84"/>
    </location>
</feature>
<evidence type="ECO:0000313" key="1">
    <source>
        <dbReference type="EMBL" id="ORX48920.1"/>
    </source>
</evidence>